<dbReference type="PANTHER" id="PTHR30629">
    <property type="entry name" value="PROPHAGE INTEGRASE"/>
    <property type="match status" value="1"/>
</dbReference>
<evidence type="ECO:0000256" key="2">
    <source>
        <dbReference type="ARBA" id="ARBA00022908"/>
    </source>
</evidence>
<dbReference type="Proteomes" id="UP000887009">
    <property type="component" value="Unassembled WGS sequence"/>
</dbReference>
<evidence type="ECO:0000256" key="3">
    <source>
        <dbReference type="ARBA" id="ARBA00023125"/>
    </source>
</evidence>
<dbReference type="Gene3D" id="1.10.443.10">
    <property type="entry name" value="Intergrase catalytic core"/>
    <property type="match status" value="1"/>
</dbReference>
<dbReference type="GO" id="GO:0015074">
    <property type="term" value="P:DNA integration"/>
    <property type="evidence" value="ECO:0007669"/>
    <property type="project" value="UniProtKB-KW"/>
</dbReference>
<dbReference type="Pfam" id="PF00589">
    <property type="entry name" value="Phage_integrase"/>
    <property type="match status" value="1"/>
</dbReference>
<proteinExistence type="inferred from homology"/>
<evidence type="ECO:0000313" key="7">
    <source>
        <dbReference type="Proteomes" id="UP000887009"/>
    </source>
</evidence>
<keyword evidence="2" id="KW-0229">DNA integration</keyword>
<organism evidence="6 7">
    <name type="scientific">Aeromonas caviae</name>
    <name type="common">Aeromonas punctata</name>
    <dbReference type="NCBI Taxonomy" id="648"/>
    <lineage>
        <taxon>Bacteria</taxon>
        <taxon>Pseudomonadati</taxon>
        <taxon>Pseudomonadota</taxon>
        <taxon>Gammaproteobacteria</taxon>
        <taxon>Aeromonadales</taxon>
        <taxon>Aeromonadaceae</taxon>
        <taxon>Aeromonas</taxon>
    </lineage>
</organism>
<dbReference type="EMBL" id="BPNL01000032">
    <property type="protein sequence ID" value="GJA55340.1"/>
    <property type="molecule type" value="Genomic_DNA"/>
</dbReference>
<gene>
    <name evidence="6" type="ORF">KAM348_27630</name>
</gene>
<dbReference type="Pfam" id="PF13356">
    <property type="entry name" value="Arm-DNA-bind_3"/>
    <property type="match status" value="1"/>
</dbReference>
<dbReference type="InterPro" id="IPR025166">
    <property type="entry name" value="Integrase_DNA_bind_dom"/>
</dbReference>
<sequence length="418" mass="47289">MQTKFRFTNAAIKALPAQQRDAAATELEFSDTEVIGLKLLSGKSQGSKRFLLRYTLQGKKRSIALGRFGDIDVSQARTIARKYKAMLAEGIDPVAERDSYKTEPTLSEFFWQTFLPHLKTIGKRSINSDIQRFKHNIEPRFGAMRYRQLKAMDVLQLQSEMVHPNNPQQTAYAPSTANRVLAQLKTMGSYAVRWGILDTNEAAKIKLLKEDNARTRFLSIEEMKRVIEVALQDRNQAAGSFIAMLYLTGARKSEVLLAKWEHVNWEDKTLFVPLTKNGKSRIIYLSTLAIDILEKLPRIAGNPYVFASQHIRCQGKPIGEPRCAYERVLQKAGIEDRDEVCFHTARHSVASALVSSGQYSLYDVKAQLAHASIQSSQRYAKLTSERSRNISEGLSSVWRWYSPDSCPQKGVVIRLQTG</sequence>
<comment type="similarity">
    <text evidence="1">Belongs to the 'phage' integrase family.</text>
</comment>
<dbReference type="InterPro" id="IPR050808">
    <property type="entry name" value="Phage_Integrase"/>
</dbReference>
<dbReference type="AlphaFoldDB" id="A0AAI9KUB7"/>
<dbReference type="Gene3D" id="1.10.150.130">
    <property type="match status" value="1"/>
</dbReference>
<evidence type="ECO:0000256" key="1">
    <source>
        <dbReference type="ARBA" id="ARBA00008857"/>
    </source>
</evidence>
<evidence type="ECO:0000313" key="6">
    <source>
        <dbReference type="EMBL" id="GJA55340.1"/>
    </source>
</evidence>
<reference evidence="6" key="1">
    <citation type="submission" date="2021-07" db="EMBL/GenBank/DDBJ databases">
        <title>Draft genome sequence of carbapenem-resistant Aeromonas spp. in Japan.</title>
        <authorList>
            <person name="Maehana S."/>
            <person name="Suzuki M."/>
            <person name="Kitasato H."/>
        </authorList>
    </citation>
    <scope>NUCLEOTIDE SEQUENCE</scope>
    <source>
        <strain evidence="6">KAM348</strain>
    </source>
</reference>
<evidence type="ECO:0000256" key="4">
    <source>
        <dbReference type="ARBA" id="ARBA00023172"/>
    </source>
</evidence>
<protein>
    <submittedName>
        <fullName evidence="6">Integrase</fullName>
    </submittedName>
</protein>
<dbReference type="GO" id="GO:0006310">
    <property type="term" value="P:DNA recombination"/>
    <property type="evidence" value="ECO:0007669"/>
    <property type="project" value="UniProtKB-KW"/>
</dbReference>
<dbReference type="Gene3D" id="3.30.160.390">
    <property type="entry name" value="Integrase, DNA-binding domain"/>
    <property type="match status" value="1"/>
</dbReference>
<dbReference type="InterPro" id="IPR002104">
    <property type="entry name" value="Integrase_catalytic"/>
</dbReference>
<comment type="caution">
    <text evidence="6">The sequence shown here is derived from an EMBL/GenBank/DDBJ whole genome shotgun (WGS) entry which is preliminary data.</text>
</comment>
<dbReference type="SUPFAM" id="SSF56349">
    <property type="entry name" value="DNA breaking-rejoining enzymes"/>
    <property type="match status" value="1"/>
</dbReference>
<dbReference type="InterPro" id="IPR011010">
    <property type="entry name" value="DNA_brk_join_enz"/>
</dbReference>
<dbReference type="CDD" id="cd00796">
    <property type="entry name" value="INT_Rci_Hp1_C"/>
    <property type="match status" value="1"/>
</dbReference>
<dbReference type="InterPro" id="IPR010998">
    <property type="entry name" value="Integrase_recombinase_N"/>
</dbReference>
<name>A0AAI9KUB7_AERCA</name>
<dbReference type="InterPro" id="IPR013762">
    <property type="entry name" value="Integrase-like_cat_sf"/>
</dbReference>
<accession>A0AAI9KUB7</accession>
<keyword evidence="4" id="KW-0233">DNA recombination</keyword>
<dbReference type="RefSeq" id="WP_223920101.1">
    <property type="nucleotide sequence ID" value="NZ_BPNL01000032.1"/>
</dbReference>
<feature type="domain" description="Tyr recombinase" evidence="5">
    <location>
        <begin position="213"/>
        <end position="392"/>
    </location>
</feature>
<dbReference type="PANTHER" id="PTHR30629:SF2">
    <property type="entry name" value="PROPHAGE INTEGRASE INTS-RELATED"/>
    <property type="match status" value="1"/>
</dbReference>
<dbReference type="GO" id="GO:0003677">
    <property type="term" value="F:DNA binding"/>
    <property type="evidence" value="ECO:0007669"/>
    <property type="project" value="UniProtKB-KW"/>
</dbReference>
<keyword evidence="3" id="KW-0238">DNA-binding</keyword>
<dbReference type="PROSITE" id="PS51898">
    <property type="entry name" value="TYR_RECOMBINASE"/>
    <property type="match status" value="1"/>
</dbReference>
<evidence type="ECO:0000259" key="5">
    <source>
        <dbReference type="PROSITE" id="PS51898"/>
    </source>
</evidence>
<dbReference type="InterPro" id="IPR038488">
    <property type="entry name" value="Integrase_DNA-bd_sf"/>
</dbReference>